<comment type="function">
    <text evidence="1 6">Required for the transposition of the insertion element.</text>
</comment>
<evidence type="ECO:0000256" key="4">
    <source>
        <dbReference type="ARBA" id="ARBA00023125"/>
    </source>
</evidence>
<dbReference type="GO" id="GO:0003677">
    <property type="term" value="F:DNA binding"/>
    <property type="evidence" value="ECO:0007669"/>
    <property type="project" value="UniProtKB-UniRule"/>
</dbReference>
<dbReference type="GO" id="GO:0006313">
    <property type="term" value="P:DNA transposition"/>
    <property type="evidence" value="ECO:0007669"/>
    <property type="project" value="UniProtKB-UniRule"/>
</dbReference>
<keyword evidence="6" id="KW-0814">Transposable element</keyword>
<gene>
    <name evidence="7" type="ORF">BTN49_2635</name>
</gene>
<keyword evidence="3 6" id="KW-0815">Transposition</keyword>
<dbReference type="InterPro" id="IPR001207">
    <property type="entry name" value="Transposase_mutator"/>
</dbReference>
<evidence type="ECO:0000256" key="3">
    <source>
        <dbReference type="ARBA" id="ARBA00022578"/>
    </source>
</evidence>
<comment type="caution">
    <text evidence="7">The sequence shown here is derived from an EMBL/GenBank/DDBJ whole genome shotgun (WGS) entry which is preliminary data.</text>
</comment>
<sequence>MFANSVYRLKQQGEAKYDQWRKRDLNKRQYLYIWVDGVYCKVRMDDKFYLLVVISVDDAARKDMLAVIDGYRELEISWPEVLSQLTSPSISIAHELAIGDGAFSFWNAVTHH</sequence>
<dbReference type="GO" id="GO:0004803">
    <property type="term" value="F:transposase activity"/>
    <property type="evidence" value="ECO:0007669"/>
    <property type="project" value="UniProtKB-UniRule"/>
</dbReference>
<dbReference type="EMBL" id="NBYY01000030">
    <property type="protein sequence ID" value="PCS21814.1"/>
    <property type="molecule type" value="Genomic_DNA"/>
</dbReference>
<proteinExistence type="inferred from homology"/>
<evidence type="ECO:0000313" key="7">
    <source>
        <dbReference type="EMBL" id="PCS21814.1"/>
    </source>
</evidence>
<accession>A0A2A5T0X7</accession>
<comment type="similarity">
    <text evidence="2 6">Belongs to the transposase mutator family.</text>
</comment>
<evidence type="ECO:0000256" key="2">
    <source>
        <dbReference type="ARBA" id="ARBA00010961"/>
    </source>
</evidence>
<protein>
    <recommendedName>
        <fullName evidence="6">Mutator family transposase</fullName>
    </recommendedName>
</protein>
<reference evidence="8" key="1">
    <citation type="submission" date="2017-04" db="EMBL/GenBank/DDBJ databases">
        <title>Genome evolution of the luminous symbionts of deep sea anglerfish.</title>
        <authorList>
            <person name="Hendry T.A."/>
        </authorList>
    </citation>
    <scope>NUCLEOTIDE SEQUENCE [LARGE SCALE GENOMIC DNA]</scope>
</reference>
<dbReference type="PANTHER" id="PTHR33217">
    <property type="entry name" value="TRANSPOSASE FOR INSERTION SEQUENCE ELEMENT IS1081"/>
    <property type="match status" value="1"/>
</dbReference>
<keyword evidence="4 6" id="KW-0238">DNA-binding</keyword>
<evidence type="ECO:0000256" key="5">
    <source>
        <dbReference type="ARBA" id="ARBA00023172"/>
    </source>
</evidence>
<organism evidence="7 8">
    <name type="scientific">Candidatus Enterovibrio escicola</name>
    <dbReference type="NCBI Taxonomy" id="1927127"/>
    <lineage>
        <taxon>Bacteria</taxon>
        <taxon>Pseudomonadati</taxon>
        <taxon>Pseudomonadota</taxon>
        <taxon>Gammaproteobacteria</taxon>
        <taxon>Vibrionales</taxon>
        <taxon>Vibrionaceae</taxon>
        <taxon>Enterovibrio</taxon>
    </lineage>
</organism>
<keyword evidence="5 6" id="KW-0233">DNA recombination</keyword>
<dbReference type="Proteomes" id="UP000219020">
    <property type="component" value="Unassembled WGS sequence"/>
</dbReference>
<dbReference type="AlphaFoldDB" id="A0A2A5T0X7"/>
<keyword evidence="8" id="KW-1185">Reference proteome</keyword>
<dbReference type="PANTHER" id="PTHR33217:SF9">
    <property type="entry name" value="MUTATOR FAMILY TRANSPOSASE"/>
    <property type="match status" value="1"/>
</dbReference>
<evidence type="ECO:0000256" key="1">
    <source>
        <dbReference type="ARBA" id="ARBA00002190"/>
    </source>
</evidence>
<name>A0A2A5T0X7_9GAMM</name>
<evidence type="ECO:0000256" key="6">
    <source>
        <dbReference type="RuleBase" id="RU365089"/>
    </source>
</evidence>
<dbReference type="Pfam" id="PF00872">
    <property type="entry name" value="Transposase_mut"/>
    <property type="match status" value="1"/>
</dbReference>
<evidence type="ECO:0000313" key="8">
    <source>
        <dbReference type="Proteomes" id="UP000219020"/>
    </source>
</evidence>